<organism evidence="1 2">
    <name type="scientific">Linum tenue</name>
    <dbReference type="NCBI Taxonomy" id="586396"/>
    <lineage>
        <taxon>Eukaryota</taxon>
        <taxon>Viridiplantae</taxon>
        <taxon>Streptophyta</taxon>
        <taxon>Embryophyta</taxon>
        <taxon>Tracheophyta</taxon>
        <taxon>Spermatophyta</taxon>
        <taxon>Magnoliopsida</taxon>
        <taxon>eudicotyledons</taxon>
        <taxon>Gunneridae</taxon>
        <taxon>Pentapetalae</taxon>
        <taxon>rosids</taxon>
        <taxon>fabids</taxon>
        <taxon>Malpighiales</taxon>
        <taxon>Linaceae</taxon>
        <taxon>Linum</taxon>
    </lineage>
</organism>
<accession>A0AAV0H798</accession>
<keyword evidence="2" id="KW-1185">Reference proteome</keyword>
<dbReference type="Proteomes" id="UP001154282">
    <property type="component" value="Unassembled WGS sequence"/>
</dbReference>
<feature type="non-terminal residue" evidence="1">
    <location>
        <position position="1"/>
    </location>
</feature>
<gene>
    <name evidence="1" type="ORF">LITE_LOCUS2814</name>
</gene>
<dbReference type="EMBL" id="CAMGYJ010000002">
    <property type="protein sequence ID" value="CAI0380752.1"/>
    <property type="molecule type" value="Genomic_DNA"/>
</dbReference>
<proteinExistence type="predicted"/>
<comment type="caution">
    <text evidence="1">The sequence shown here is derived from an EMBL/GenBank/DDBJ whole genome shotgun (WGS) entry which is preliminary data.</text>
</comment>
<name>A0AAV0H798_9ROSI</name>
<reference evidence="1" key="1">
    <citation type="submission" date="2022-08" db="EMBL/GenBank/DDBJ databases">
        <authorList>
            <person name="Gutierrez-Valencia J."/>
        </authorList>
    </citation>
    <scope>NUCLEOTIDE SEQUENCE</scope>
</reference>
<protein>
    <submittedName>
        <fullName evidence="1">Uncharacterized protein</fullName>
    </submittedName>
</protein>
<evidence type="ECO:0000313" key="2">
    <source>
        <dbReference type="Proteomes" id="UP001154282"/>
    </source>
</evidence>
<evidence type="ECO:0000313" key="1">
    <source>
        <dbReference type="EMBL" id="CAI0380752.1"/>
    </source>
</evidence>
<sequence length="120" mass="13464">ITIKSLTHGTRVLHTQVREGFYSIEREKKTGYKAVILITMGRICSRMIISTPMTISKLDLMKPSSKIASRMCSSHFLSLGLCFCSENPILSLVARNWVKTKISQLTRAGHTAVWLTQLPV</sequence>
<dbReference type="AlphaFoldDB" id="A0AAV0H798"/>